<dbReference type="AlphaFoldDB" id="A0A699XBA0"/>
<name>A0A699XBA0_TANCI</name>
<protein>
    <submittedName>
        <fullName evidence="2">Uncharacterized protein</fullName>
    </submittedName>
</protein>
<comment type="caution">
    <text evidence="2">The sequence shown here is derived from an EMBL/GenBank/DDBJ whole genome shotgun (WGS) entry which is preliminary data.</text>
</comment>
<organism evidence="2">
    <name type="scientific">Tanacetum cinerariifolium</name>
    <name type="common">Dalmatian daisy</name>
    <name type="synonym">Chrysanthemum cinerariifolium</name>
    <dbReference type="NCBI Taxonomy" id="118510"/>
    <lineage>
        <taxon>Eukaryota</taxon>
        <taxon>Viridiplantae</taxon>
        <taxon>Streptophyta</taxon>
        <taxon>Embryophyta</taxon>
        <taxon>Tracheophyta</taxon>
        <taxon>Spermatophyta</taxon>
        <taxon>Magnoliopsida</taxon>
        <taxon>eudicotyledons</taxon>
        <taxon>Gunneridae</taxon>
        <taxon>Pentapetalae</taxon>
        <taxon>asterids</taxon>
        <taxon>campanulids</taxon>
        <taxon>Asterales</taxon>
        <taxon>Asteraceae</taxon>
        <taxon>Asteroideae</taxon>
        <taxon>Anthemideae</taxon>
        <taxon>Anthemidinae</taxon>
        <taxon>Tanacetum</taxon>
    </lineage>
</organism>
<feature type="region of interest" description="Disordered" evidence="1">
    <location>
        <begin position="1"/>
        <end position="47"/>
    </location>
</feature>
<feature type="non-terminal residue" evidence="2">
    <location>
        <position position="1"/>
    </location>
</feature>
<reference evidence="2" key="1">
    <citation type="journal article" date="2019" name="Sci. Rep.">
        <title>Draft genome of Tanacetum cinerariifolium, the natural source of mosquito coil.</title>
        <authorList>
            <person name="Yamashiro T."/>
            <person name="Shiraishi A."/>
            <person name="Satake H."/>
            <person name="Nakayama K."/>
        </authorList>
    </citation>
    <scope>NUCLEOTIDE SEQUENCE</scope>
</reference>
<proteinExistence type="predicted"/>
<evidence type="ECO:0000313" key="2">
    <source>
        <dbReference type="EMBL" id="GFD55248.1"/>
    </source>
</evidence>
<accession>A0A699XBA0</accession>
<sequence length="47" mass="5260">AQPAQRPQAGFGHHVPLYHARPIGGPLYERPPAGDEPRPHRRKWPGC</sequence>
<dbReference type="EMBL" id="BKCJ011815717">
    <property type="protein sequence ID" value="GFD55248.1"/>
    <property type="molecule type" value="Genomic_DNA"/>
</dbReference>
<evidence type="ECO:0000256" key="1">
    <source>
        <dbReference type="SAM" id="MobiDB-lite"/>
    </source>
</evidence>
<gene>
    <name evidence="2" type="ORF">Tci_927217</name>
</gene>